<organism evidence="1 2">
    <name type="scientific">Panagrellus redivivus</name>
    <name type="common">Microworm</name>
    <dbReference type="NCBI Taxonomy" id="6233"/>
    <lineage>
        <taxon>Eukaryota</taxon>
        <taxon>Metazoa</taxon>
        <taxon>Ecdysozoa</taxon>
        <taxon>Nematoda</taxon>
        <taxon>Chromadorea</taxon>
        <taxon>Rhabditida</taxon>
        <taxon>Tylenchina</taxon>
        <taxon>Panagrolaimomorpha</taxon>
        <taxon>Panagrolaimoidea</taxon>
        <taxon>Panagrolaimidae</taxon>
        <taxon>Panagrellus</taxon>
    </lineage>
</organism>
<name>A0A7E4V476_PANRE</name>
<keyword evidence="1" id="KW-1185">Reference proteome</keyword>
<proteinExistence type="predicted"/>
<dbReference type="AlphaFoldDB" id="A0A7E4V476"/>
<reference evidence="2" key="2">
    <citation type="submission" date="2020-10" db="UniProtKB">
        <authorList>
            <consortium name="WormBaseParasite"/>
        </authorList>
    </citation>
    <scope>IDENTIFICATION</scope>
</reference>
<evidence type="ECO:0000313" key="1">
    <source>
        <dbReference type="Proteomes" id="UP000492821"/>
    </source>
</evidence>
<sequence>MSVQLLHKSLDYVNETDGLGEKKSKKRHGKSAVAEERDLLRNLDDRFQYDVESGVLVKKKRDQLHKREGDLSGLFSDRDAKNGYSLVDQYRDTKPPDVAAHNRRYLHYAEKFKVKSDVVHQITKPIRKAKKQKEANLNSRFDLKGTLIDKKKGAKPEPTSVFDDSDFDAIASLQHSKIQEKIKRVK</sequence>
<accession>A0A7E4V476</accession>
<dbReference type="Proteomes" id="UP000492821">
    <property type="component" value="Unassembled WGS sequence"/>
</dbReference>
<evidence type="ECO:0000313" key="2">
    <source>
        <dbReference type="WBParaSite" id="Pan_g16061.t1"/>
    </source>
</evidence>
<protein>
    <submittedName>
        <fullName evidence="2">NUC153 domain-containing protein</fullName>
    </submittedName>
</protein>
<dbReference type="WBParaSite" id="Pan_g16061.t1">
    <property type="protein sequence ID" value="Pan_g16061.t1"/>
    <property type="gene ID" value="Pan_g16061"/>
</dbReference>
<reference evidence="1" key="1">
    <citation type="journal article" date="2013" name="Genetics">
        <title>The draft genome and transcriptome of Panagrellus redivivus are shaped by the harsh demands of a free-living lifestyle.</title>
        <authorList>
            <person name="Srinivasan J."/>
            <person name="Dillman A.R."/>
            <person name="Macchietto M.G."/>
            <person name="Heikkinen L."/>
            <person name="Lakso M."/>
            <person name="Fracchia K.M."/>
            <person name="Antoshechkin I."/>
            <person name="Mortazavi A."/>
            <person name="Wong G."/>
            <person name="Sternberg P.W."/>
        </authorList>
    </citation>
    <scope>NUCLEOTIDE SEQUENCE [LARGE SCALE GENOMIC DNA]</scope>
    <source>
        <strain evidence="1">MT8872</strain>
    </source>
</reference>